<name>A0A915JBH4_ROMCU</name>
<protein>
    <submittedName>
        <fullName evidence="3">Uncharacterized protein</fullName>
    </submittedName>
</protein>
<feature type="region of interest" description="Disordered" evidence="1">
    <location>
        <begin position="1"/>
        <end position="64"/>
    </location>
</feature>
<feature type="compositionally biased region" description="Polar residues" evidence="1">
    <location>
        <begin position="23"/>
        <end position="54"/>
    </location>
</feature>
<dbReference type="AlphaFoldDB" id="A0A915JBH4"/>
<evidence type="ECO:0000313" key="3">
    <source>
        <dbReference type="WBParaSite" id="nRc.2.0.1.t23135-RA"/>
    </source>
</evidence>
<keyword evidence="2" id="KW-1185">Reference proteome</keyword>
<reference evidence="3" key="1">
    <citation type="submission" date="2022-11" db="UniProtKB">
        <authorList>
            <consortium name="WormBaseParasite"/>
        </authorList>
    </citation>
    <scope>IDENTIFICATION</scope>
</reference>
<accession>A0A915JBH4</accession>
<dbReference type="WBParaSite" id="nRc.2.0.1.t23135-RA">
    <property type="protein sequence ID" value="nRc.2.0.1.t23135-RA"/>
    <property type="gene ID" value="nRc.2.0.1.g23135"/>
</dbReference>
<organism evidence="2 3">
    <name type="scientific">Romanomermis culicivorax</name>
    <name type="common">Nematode worm</name>
    <dbReference type="NCBI Taxonomy" id="13658"/>
    <lineage>
        <taxon>Eukaryota</taxon>
        <taxon>Metazoa</taxon>
        <taxon>Ecdysozoa</taxon>
        <taxon>Nematoda</taxon>
        <taxon>Enoplea</taxon>
        <taxon>Dorylaimia</taxon>
        <taxon>Mermithida</taxon>
        <taxon>Mermithoidea</taxon>
        <taxon>Mermithidae</taxon>
        <taxon>Romanomermis</taxon>
    </lineage>
</organism>
<sequence length="154" mass="17890">MRQGTIPLINTIENKKTDEHQQSHQLESVKTNDPNSPTDSMDTESTAVTSQESSEVGPKLKKLRTEQSEFSSNVTIDPKYLMDLRKCQMTAEHNLKMKLIQEEHDLKIELYKCKKTLRQQQKQINELKVVALNEEIKACREKASRYRMLQINQS</sequence>
<evidence type="ECO:0000256" key="1">
    <source>
        <dbReference type="SAM" id="MobiDB-lite"/>
    </source>
</evidence>
<feature type="compositionally biased region" description="Basic and acidic residues" evidence="1">
    <location>
        <begin position="13"/>
        <end position="22"/>
    </location>
</feature>
<evidence type="ECO:0000313" key="2">
    <source>
        <dbReference type="Proteomes" id="UP000887565"/>
    </source>
</evidence>
<dbReference type="Proteomes" id="UP000887565">
    <property type="component" value="Unplaced"/>
</dbReference>
<proteinExistence type="predicted"/>